<accession>A0A2T6C8Z6</accession>
<keyword evidence="3 6" id="KW-0786">Thiamine pyrophosphate</keyword>
<dbReference type="GO" id="GO:0004591">
    <property type="term" value="F:oxoglutarate dehydrogenase (succinyl-transferring) activity"/>
    <property type="evidence" value="ECO:0007669"/>
    <property type="project" value="UniProtKB-UniRule"/>
</dbReference>
<dbReference type="FunFam" id="3.40.50.970:FF:000036">
    <property type="entry name" value="2-oxoglutarate dehydrogenase E1 component"/>
    <property type="match status" value="1"/>
</dbReference>
<keyword evidence="10" id="KW-1185">Reference proteome</keyword>
<evidence type="ECO:0000256" key="6">
    <source>
        <dbReference type="HAMAP-Rule" id="MF_01169"/>
    </source>
</evidence>
<protein>
    <recommendedName>
        <fullName evidence="6">2-oxoglutarate dehydrogenase E1 component</fullName>
        <ecNumber evidence="6">1.2.4.2</ecNumber>
    </recommendedName>
    <alternativeName>
        <fullName evidence="6">Alpha-ketoglutarate dehydrogenase</fullName>
    </alternativeName>
</protein>
<feature type="compositionally biased region" description="Basic and acidic residues" evidence="7">
    <location>
        <begin position="922"/>
        <end position="941"/>
    </location>
</feature>
<dbReference type="Pfam" id="PF00676">
    <property type="entry name" value="E1_dh"/>
    <property type="match status" value="1"/>
</dbReference>
<dbReference type="GO" id="GO:0030976">
    <property type="term" value="F:thiamine pyrophosphate binding"/>
    <property type="evidence" value="ECO:0007669"/>
    <property type="project" value="UniProtKB-UniRule"/>
</dbReference>
<proteinExistence type="inferred from homology"/>
<gene>
    <name evidence="6" type="primary">odhA</name>
    <name evidence="9" type="ORF">C8P63_10113</name>
</gene>
<dbReference type="EC" id="1.2.4.2" evidence="6"/>
<dbReference type="InterPro" id="IPR001017">
    <property type="entry name" value="DH_E1"/>
</dbReference>
<evidence type="ECO:0000313" key="10">
    <source>
        <dbReference type="Proteomes" id="UP000244240"/>
    </source>
</evidence>
<dbReference type="PANTHER" id="PTHR23152:SF4">
    <property type="entry name" value="2-OXOADIPATE DEHYDROGENASE COMPLEX COMPONENT E1"/>
    <property type="match status" value="1"/>
</dbReference>
<dbReference type="InterPro" id="IPR011603">
    <property type="entry name" value="2oxoglutarate_DH_E1"/>
</dbReference>
<dbReference type="Gene3D" id="3.40.50.12470">
    <property type="match status" value="1"/>
</dbReference>
<dbReference type="Gene3D" id="3.40.50.11610">
    <property type="entry name" value="Multifunctional 2-oxoglutarate metabolism enzyme, C-terminal domain"/>
    <property type="match status" value="1"/>
</dbReference>
<dbReference type="RefSeq" id="WP_108021292.1">
    <property type="nucleotide sequence ID" value="NZ_QBKR01000001.1"/>
</dbReference>
<keyword evidence="4 6" id="KW-0324">Glycolysis</keyword>
<dbReference type="Gene3D" id="3.40.50.970">
    <property type="match status" value="1"/>
</dbReference>
<dbReference type="InterPro" id="IPR005475">
    <property type="entry name" value="Transketolase-like_Pyr-bd"/>
</dbReference>
<dbReference type="NCBIfam" id="TIGR00239">
    <property type="entry name" value="2oxo_dh_E1"/>
    <property type="match status" value="1"/>
</dbReference>
<dbReference type="AlphaFoldDB" id="A0A2T6C8Z6"/>
<dbReference type="GO" id="GO:0045252">
    <property type="term" value="C:oxoglutarate dehydrogenase complex"/>
    <property type="evidence" value="ECO:0007669"/>
    <property type="project" value="TreeGrafter"/>
</dbReference>
<feature type="compositionally biased region" description="Basic and acidic residues" evidence="7">
    <location>
        <begin position="529"/>
        <end position="548"/>
    </location>
</feature>
<evidence type="ECO:0000256" key="4">
    <source>
        <dbReference type="ARBA" id="ARBA00023152"/>
    </source>
</evidence>
<dbReference type="PIRSF" id="PIRSF000157">
    <property type="entry name" value="Oxoglu_dh_E1"/>
    <property type="match status" value="1"/>
</dbReference>
<comment type="catalytic activity">
    <reaction evidence="5 6">
        <text>N(6)-[(R)-lipoyl]-L-lysyl-[protein] + 2-oxoglutarate + H(+) = N(6)-[(R)-S(8)-succinyldihydrolipoyl]-L-lysyl-[protein] + CO2</text>
        <dbReference type="Rhea" id="RHEA:12188"/>
        <dbReference type="Rhea" id="RHEA-COMP:10474"/>
        <dbReference type="Rhea" id="RHEA-COMP:20092"/>
        <dbReference type="ChEBI" id="CHEBI:15378"/>
        <dbReference type="ChEBI" id="CHEBI:16526"/>
        <dbReference type="ChEBI" id="CHEBI:16810"/>
        <dbReference type="ChEBI" id="CHEBI:83099"/>
        <dbReference type="ChEBI" id="CHEBI:83120"/>
        <dbReference type="EC" id="1.2.4.2"/>
    </reaction>
</comment>
<evidence type="ECO:0000256" key="1">
    <source>
        <dbReference type="ARBA" id="ARBA00001964"/>
    </source>
</evidence>
<dbReference type="GO" id="GO:0005829">
    <property type="term" value="C:cytosol"/>
    <property type="evidence" value="ECO:0007669"/>
    <property type="project" value="TreeGrafter"/>
</dbReference>
<dbReference type="NCBIfam" id="NF006914">
    <property type="entry name" value="PRK09404.1"/>
    <property type="match status" value="1"/>
</dbReference>
<dbReference type="SUPFAM" id="SSF52518">
    <property type="entry name" value="Thiamin diphosphate-binding fold (THDP-binding)"/>
    <property type="match status" value="2"/>
</dbReference>
<dbReference type="SMART" id="SM00861">
    <property type="entry name" value="Transket_pyr"/>
    <property type="match status" value="1"/>
</dbReference>
<evidence type="ECO:0000259" key="8">
    <source>
        <dbReference type="SMART" id="SM00861"/>
    </source>
</evidence>
<evidence type="ECO:0000256" key="5">
    <source>
        <dbReference type="ARBA" id="ARBA00051911"/>
    </source>
</evidence>
<dbReference type="InterPro" id="IPR042179">
    <property type="entry name" value="KGD_C_sf"/>
</dbReference>
<name>A0A2T6C8Z6_9BACL</name>
<comment type="function">
    <text evidence="6">E1 component of the 2-oxoglutarate dehydrogenase (OGDH) complex which catalyzes the decarboxylation of 2-oxoglutarate, the first step in the conversion of 2-oxoglutarate to succinyl-CoA and CO(2).</text>
</comment>
<dbReference type="GO" id="GO:0006096">
    <property type="term" value="P:glycolytic process"/>
    <property type="evidence" value="ECO:0007669"/>
    <property type="project" value="UniProtKB-UniRule"/>
</dbReference>
<dbReference type="EMBL" id="QBKR01000001">
    <property type="protein sequence ID" value="PTX64797.1"/>
    <property type="molecule type" value="Genomic_DNA"/>
</dbReference>
<reference evidence="9 10" key="1">
    <citation type="submission" date="2018-04" db="EMBL/GenBank/DDBJ databases">
        <title>Genomic Encyclopedia of Archaeal and Bacterial Type Strains, Phase II (KMG-II): from individual species to whole genera.</title>
        <authorList>
            <person name="Goeker M."/>
        </authorList>
    </citation>
    <scope>NUCLEOTIDE SEQUENCE [LARGE SCALE GENOMIC DNA]</scope>
    <source>
        <strain evidence="9 10">DSM 45787</strain>
    </source>
</reference>
<sequence length="962" mass="108335">MSTGKTGMGTPWKGVHSHNLAYLLDQYDRYSQDPEAVDPELKKLFEEWGPPPATIGDAADLRGVAPVQPSDAPATVPDLRKVVLAEKLSHKIRTYGHLDAKIDPLGVHGSKPNPLLDPAEYGLTEDDLKAIPAHVMWEEEDEEIQTGLDVYKRLRQIYTQSLAFEFTHVHNREERRWLRHMVESKEFLPSLSKEKRVNVLNRLVEVDGFEKFLHKTFVGQKRFSIEGVDMLVPMLDEIIHRSVHGGMNNVMIGMAHRGRLNVLAHVLGKPYETIFSEFHHAPNKELVPSEGSMGLNYGWTGDVKYHLGMDREVDESDTHHTRLTLANNPSHLEFVNPVVEGYTRAAQEDRSKAGYPEHDVEKALAVLIHGDAAFPGEGIVAETLNMSRLRGYHTGGTIHIIANNQLGFTTEHLDSRSTTYSSDLAKGFEIPVVHVNADDPEACLAAIHLAYEYRRQFHKDFLIDLIGYRRFGHNEMDDPKATQPQMYAKIEKHPPVRDLYAGKLKSEGLITDEELKKLNKKVQDRLQKAYQKVKESREKGAEDERSSEKVPGPLPEVDTGVPVDTLREINEGLLKRPEGFKVYPKLEKVLKRRAGALDGDGKVDWALAETLAFATILADGKGIRLTGQDSERGTFAHRHLVLHDPETGKTYCPLHGLPQAKASFAIHNSPLSEASVLGFEYGYNVQEPEALVLWEAQFGDFVNAAQVIIDQFLAAGRAKWAQRSSLVMLLPHGYEGQGPEHSSARLERFLQLAAENNCVIGNLTTAAQYFHILRRQAALAGKEEARPLILMTPKSLIRNKRSASSGVEFESGRFQPVIEEPLLGSRPDRVERLILASGKVAVDLETELEDMEEIPDWLHILRVEQLYPFPKKEIQAVIHRLKNLKEIVWVQEEPKNMGSWFYMEPRLREAVPSRLNIRYVGRPERSSTAEGQPDDHDREQSRILTEALNPETIKTETIAGGK</sequence>
<feature type="region of interest" description="Disordered" evidence="7">
    <location>
        <begin position="529"/>
        <end position="560"/>
    </location>
</feature>
<comment type="subunit">
    <text evidence="6">Homodimer. Part of the 2-oxoglutarate dehydrogenase (OGDH) complex composed of E1 (2-oxoglutarate dehydrogenase), E2 (dihydrolipoamide succinyltransferase) and E3 (dihydrolipoamide dehydrogenase); the complex contains multiple copies of the three enzymatic components (E1, E2 and E3).</text>
</comment>
<evidence type="ECO:0000313" key="9">
    <source>
        <dbReference type="EMBL" id="PTX64797.1"/>
    </source>
</evidence>
<dbReference type="Proteomes" id="UP000244240">
    <property type="component" value="Unassembled WGS sequence"/>
</dbReference>
<comment type="caution">
    <text evidence="9">The sequence shown here is derived from an EMBL/GenBank/DDBJ whole genome shotgun (WGS) entry which is preliminary data.</text>
</comment>
<dbReference type="Pfam" id="PF02779">
    <property type="entry name" value="Transket_pyr"/>
    <property type="match status" value="1"/>
</dbReference>
<dbReference type="HAMAP" id="MF_01169">
    <property type="entry name" value="SucA_OdhA"/>
    <property type="match status" value="1"/>
</dbReference>
<dbReference type="OrthoDB" id="9759785at2"/>
<comment type="cofactor">
    <cofactor evidence="1 6">
        <name>thiamine diphosphate</name>
        <dbReference type="ChEBI" id="CHEBI:58937"/>
    </cofactor>
</comment>
<feature type="domain" description="Transketolase-like pyrimidine-binding" evidence="8">
    <location>
        <begin position="603"/>
        <end position="799"/>
    </location>
</feature>
<organism evidence="9 10">
    <name type="scientific">Melghirimyces profundicolus</name>
    <dbReference type="NCBI Taxonomy" id="1242148"/>
    <lineage>
        <taxon>Bacteria</taxon>
        <taxon>Bacillati</taxon>
        <taxon>Bacillota</taxon>
        <taxon>Bacilli</taxon>
        <taxon>Bacillales</taxon>
        <taxon>Thermoactinomycetaceae</taxon>
        <taxon>Melghirimyces</taxon>
    </lineage>
</organism>
<evidence type="ECO:0000256" key="2">
    <source>
        <dbReference type="ARBA" id="ARBA00023002"/>
    </source>
</evidence>
<dbReference type="GO" id="GO:0006099">
    <property type="term" value="P:tricarboxylic acid cycle"/>
    <property type="evidence" value="ECO:0007669"/>
    <property type="project" value="TreeGrafter"/>
</dbReference>
<dbReference type="CDD" id="cd02016">
    <property type="entry name" value="TPP_E1_OGDC_like"/>
    <property type="match status" value="1"/>
</dbReference>
<dbReference type="NCBIfam" id="NF008907">
    <property type="entry name" value="PRK12270.1"/>
    <property type="match status" value="1"/>
</dbReference>
<keyword evidence="2 6" id="KW-0560">Oxidoreductase</keyword>
<feature type="region of interest" description="Disordered" evidence="7">
    <location>
        <begin position="922"/>
        <end position="962"/>
    </location>
</feature>
<dbReference type="Pfam" id="PF16870">
    <property type="entry name" value="OxoGdeHyase_C"/>
    <property type="match status" value="1"/>
</dbReference>
<dbReference type="PANTHER" id="PTHR23152">
    <property type="entry name" value="2-OXOGLUTARATE DEHYDROGENASE"/>
    <property type="match status" value="1"/>
</dbReference>
<dbReference type="InterPro" id="IPR029061">
    <property type="entry name" value="THDP-binding"/>
</dbReference>
<dbReference type="Gene3D" id="1.10.287.1150">
    <property type="entry name" value="TPP helical domain"/>
    <property type="match status" value="1"/>
</dbReference>
<dbReference type="InterPro" id="IPR023784">
    <property type="entry name" value="2oxoglutarate_DH_E1_bac"/>
</dbReference>
<dbReference type="InterPro" id="IPR031717">
    <property type="entry name" value="ODO-1/KGD_C"/>
</dbReference>
<evidence type="ECO:0000256" key="7">
    <source>
        <dbReference type="SAM" id="MobiDB-lite"/>
    </source>
</evidence>
<evidence type="ECO:0000256" key="3">
    <source>
        <dbReference type="ARBA" id="ARBA00023052"/>
    </source>
</evidence>
<comment type="similarity">
    <text evidence="6">Belongs to the alpha-ketoglutarate dehydrogenase family.</text>
</comment>